<gene>
    <name evidence="1" type="ORF">BACERE00185_00289</name>
</gene>
<dbReference type="EMBL" id="FWZD01000024">
    <property type="protein sequence ID" value="SMD68149.1"/>
    <property type="molecule type" value="Genomic_DNA"/>
</dbReference>
<proteinExistence type="predicted"/>
<name>A0A1Y5YXR8_9BACI</name>
<dbReference type="AlphaFoldDB" id="A0A1Y5YXR8"/>
<reference evidence="2" key="1">
    <citation type="submission" date="2017-04" db="EMBL/GenBank/DDBJ databases">
        <authorList>
            <person name="Criscuolo A."/>
        </authorList>
    </citation>
    <scope>NUCLEOTIDE SEQUENCE [LARGE SCALE GENOMIC DNA]</scope>
</reference>
<evidence type="ECO:0000313" key="2">
    <source>
        <dbReference type="Proteomes" id="UP000194439"/>
    </source>
</evidence>
<organism evidence="1 2">
    <name type="scientific">Bacillus mobilis</name>
    <dbReference type="NCBI Taxonomy" id="2026190"/>
    <lineage>
        <taxon>Bacteria</taxon>
        <taxon>Bacillati</taxon>
        <taxon>Bacillota</taxon>
        <taxon>Bacilli</taxon>
        <taxon>Bacillales</taxon>
        <taxon>Bacillaceae</taxon>
        <taxon>Bacillus</taxon>
        <taxon>Bacillus cereus group</taxon>
    </lineage>
</organism>
<dbReference type="RefSeq" id="WP_072770087.1">
    <property type="nucleotide sequence ID" value="NZ_FWZD01000024.1"/>
</dbReference>
<protein>
    <submittedName>
        <fullName evidence="1">Uncharacterized protein</fullName>
    </submittedName>
</protein>
<accession>A0A1Y5YXR8</accession>
<sequence>MAAKKATETTELTVYKVIAPKPFTYVATNYFGGLWADEKGVFETEDKATYEYLLTFAEFKDITGI</sequence>
<dbReference type="Proteomes" id="UP000194439">
    <property type="component" value="Unassembled WGS sequence"/>
</dbReference>
<evidence type="ECO:0000313" key="1">
    <source>
        <dbReference type="EMBL" id="SMD68149.1"/>
    </source>
</evidence>